<dbReference type="AlphaFoldDB" id="A0A8R1ENJ9"/>
<reference evidence="2" key="1">
    <citation type="submission" date="2010-08" db="EMBL/GenBank/DDBJ databases">
        <authorList>
            <consortium name="Caenorhabditis japonica Sequencing Consortium"/>
            <person name="Wilson R.K."/>
        </authorList>
    </citation>
    <scope>NUCLEOTIDE SEQUENCE [LARGE SCALE GENOMIC DNA]</scope>
    <source>
        <strain evidence="2">DF5081</strain>
    </source>
</reference>
<accession>A0A8R1ENJ9</accession>
<dbReference type="EnsemblMetazoa" id="CJA40703.1">
    <property type="protein sequence ID" value="CJA40703.1"/>
    <property type="gene ID" value="WBGene00216551"/>
</dbReference>
<reference evidence="1" key="2">
    <citation type="submission" date="2022-06" db="UniProtKB">
        <authorList>
            <consortium name="EnsemblMetazoa"/>
        </authorList>
    </citation>
    <scope>IDENTIFICATION</scope>
    <source>
        <strain evidence="1">DF5081</strain>
    </source>
</reference>
<proteinExistence type="predicted"/>
<evidence type="ECO:0000313" key="1">
    <source>
        <dbReference type="EnsemblMetazoa" id="CJA40703.1"/>
    </source>
</evidence>
<dbReference type="Proteomes" id="UP000005237">
    <property type="component" value="Unassembled WGS sequence"/>
</dbReference>
<name>A0A8R1ENJ9_CAEJA</name>
<sequence length="78" mass="8923">HLPDPSIWDTEENLVPIFGNDHFLWMLESILEENEIQCDSDEEADSEERFAKLLVESKNNTVEGVSLRKFGLIAVFDG</sequence>
<keyword evidence="2" id="KW-1185">Reference proteome</keyword>
<protein>
    <submittedName>
        <fullName evidence="1">Uncharacterized protein</fullName>
    </submittedName>
</protein>
<evidence type="ECO:0000313" key="2">
    <source>
        <dbReference type="Proteomes" id="UP000005237"/>
    </source>
</evidence>
<organism evidence="1 2">
    <name type="scientific">Caenorhabditis japonica</name>
    <dbReference type="NCBI Taxonomy" id="281687"/>
    <lineage>
        <taxon>Eukaryota</taxon>
        <taxon>Metazoa</taxon>
        <taxon>Ecdysozoa</taxon>
        <taxon>Nematoda</taxon>
        <taxon>Chromadorea</taxon>
        <taxon>Rhabditida</taxon>
        <taxon>Rhabditina</taxon>
        <taxon>Rhabditomorpha</taxon>
        <taxon>Rhabditoidea</taxon>
        <taxon>Rhabditidae</taxon>
        <taxon>Peloderinae</taxon>
        <taxon>Caenorhabditis</taxon>
    </lineage>
</organism>